<keyword evidence="8" id="KW-1185">Reference proteome</keyword>
<proteinExistence type="inferred from homology"/>
<feature type="signal peptide" evidence="5">
    <location>
        <begin position="1"/>
        <end position="24"/>
    </location>
</feature>
<sequence length="791" mass="88169">MKNYLNVKCWILALGPLLFFSCNPQDSSDKSINKERGNVKLPYDDPAFKGKIGRTYKDSEMDWPEFPSPPEGAPNVIVILLDDVGFGMTSTFGGSVPTPYLDSLASEGLRYNRFHTTAICGPTRAALLTGRNHHNAANGFLPEWATGYPSYNTLIPRSTATIGKMVKYNGMNTAWFGKNHNTPDWETSAAGPFDRWPTALGFDYFYGFNTGETDQYNPVLFENTVPVEPETSPEEGYHFMTDMTDRAISWIHGQKAIAPDKPVFMYFAPGAIHAPHHTPKEWREKFKGQFDHGWDREREIVYARQKEMGVIPADAKLSPRNENIKTWDSLSEDEKKFYALLQENYAGFMAFTDHEIGRLLEAIGKLPDADNTLIMYIVGDNGASTEGGLEGTLNEIKALNGIQSQLSDNLKRADEVGEPGSEPHIPVGWAMAANTPFPWAKQVASHFGGSRNPMVVTWPKVIKDKGGIRSQFLHVIDVLPTILEATGMDAPDFVDGVEQKPLDGKSFVSTFTDADAPEIRKTQYFEILSNRALYHEGWVAAHQHTLPWRQDIAPGYENEVWELYNIEEDFSEAVNVADQYPEKLEELKAMWEEEAQKYHVYPLDDRGAARLTVPKPSLITGRTSFTYYEGATRIPEPVAPNTKNTSWTMEAMLETASGHKDGVINAIGGSSAGYVLYVKDGYPTFEYNFFQDKITKIKSSKKLPDGMASVKIDFAYDGGGRGKGGLFTLYINNEKVAEARVEATVPARFGIDTFGIGEDTGSPVTKSYKAPFEFQGKIAEVNIELKPEKKS</sequence>
<keyword evidence="5" id="KW-0732">Signal</keyword>
<dbReference type="PROSITE" id="PS00523">
    <property type="entry name" value="SULFATASE_1"/>
    <property type="match status" value="1"/>
</dbReference>
<feature type="domain" description="Sulfatase N-terminal" evidence="6">
    <location>
        <begin position="74"/>
        <end position="488"/>
    </location>
</feature>
<dbReference type="SUPFAM" id="SSF49899">
    <property type="entry name" value="Concanavalin A-like lectins/glucanases"/>
    <property type="match status" value="1"/>
</dbReference>
<comment type="caution">
    <text evidence="7">The sequence shown here is derived from an EMBL/GenBank/DDBJ whole genome shotgun (WGS) entry which is preliminary data.</text>
</comment>
<dbReference type="RefSeq" id="WP_192010339.1">
    <property type="nucleotide sequence ID" value="NZ_JACYTQ010000003.1"/>
</dbReference>
<gene>
    <name evidence="7" type="ORF">IFO69_12000</name>
</gene>
<keyword evidence="4" id="KW-0106">Calcium</keyword>
<dbReference type="Gene3D" id="2.60.120.200">
    <property type="match status" value="1"/>
</dbReference>
<dbReference type="EMBL" id="JACYTQ010000003">
    <property type="protein sequence ID" value="MBD8489468.1"/>
    <property type="molecule type" value="Genomic_DNA"/>
</dbReference>
<keyword evidence="3" id="KW-0378">Hydrolase</keyword>
<dbReference type="PANTHER" id="PTHR42693">
    <property type="entry name" value="ARYLSULFATASE FAMILY MEMBER"/>
    <property type="match status" value="1"/>
</dbReference>
<dbReference type="SUPFAM" id="SSF53649">
    <property type="entry name" value="Alkaline phosphatase-like"/>
    <property type="match status" value="1"/>
</dbReference>
<comment type="similarity">
    <text evidence="1">Belongs to the sulfatase family.</text>
</comment>
<dbReference type="InterPro" id="IPR050738">
    <property type="entry name" value="Sulfatase"/>
</dbReference>
<evidence type="ECO:0000256" key="3">
    <source>
        <dbReference type="ARBA" id="ARBA00022801"/>
    </source>
</evidence>
<keyword evidence="2" id="KW-0479">Metal-binding</keyword>
<dbReference type="Gene3D" id="3.30.1120.10">
    <property type="match status" value="1"/>
</dbReference>
<dbReference type="InterPro" id="IPR024607">
    <property type="entry name" value="Sulfatase_CS"/>
</dbReference>
<evidence type="ECO:0000256" key="1">
    <source>
        <dbReference type="ARBA" id="ARBA00008779"/>
    </source>
</evidence>
<dbReference type="Proteomes" id="UP000647133">
    <property type="component" value="Unassembled WGS sequence"/>
</dbReference>
<dbReference type="InterPro" id="IPR013320">
    <property type="entry name" value="ConA-like_dom_sf"/>
</dbReference>
<feature type="chain" id="PRO_5045796761" evidence="5">
    <location>
        <begin position="25"/>
        <end position="791"/>
    </location>
</feature>
<dbReference type="InterPro" id="IPR017850">
    <property type="entry name" value="Alkaline_phosphatase_core_sf"/>
</dbReference>
<dbReference type="Pfam" id="PF00884">
    <property type="entry name" value="Sulfatase"/>
    <property type="match status" value="1"/>
</dbReference>
<organism evidence="7 8">
    <name type="scientific">Echinicola arenosa</name>
    <dbReference type="NCBI Taxonomy" id="2774144"/>
    <lineage>
        <taxon>Bacteria</taxon>
        <taxon>Pseudomonadati</taxon>
        <taxon>Bacteroidota</taxon>
        <taxon>Cytophagia</taxon>
        <taxon>Cytophagales</taxon>
        <taxon>Cyclobacteriaceae</taxon>
        <taxon>Echinicola</taxon>
    </lineage>
</organism>
<dbReference type="Gene3D" id="3.40.720.10">
    <property type="entry name" value="Alkaline Phosphatase, subunit A"/>
    <property type="match status" value="1"/>
</dbReference>
<dbReference type="CDD" id="cd16025">
    <property type="entry name" value="PAS_like"/>
    <property type="match status" value="1"/>
</dbReference>
<dbReference type="InterPro" id="IPR000917">
    <property type="entry name" value="Sulfatase_N"/>
</dbReference>
<name>A0ABR9ANM3_9BACT</name>
<reference evidence="7 8" key="1">
    <citation type="submission" date="2020-09" db="EMBL/GenBank/DDBJ databases">
        <title>Echinicola sp. CAU 1574 isolated from sand of Sido Beach.</title>
        <authorList>
            <person name="Kim W."/>
        </authorList>
    </citation>
    <scope>NUCLEOTIDE SEQUENCE [LARGE SCALE GENOMIC DNA]</scope>
    <source>
        <strain evidence="7 8">CAU 1574</strain>
    </source>
</reference>
<dbReference type="PROSITE" id="PS51257">
    <property type="entry name" value="PROKAR_LIPOPROTEIN"/>
    <property type="match status" value="1"/>
</dbReference>
<evidence type="ECO:0000256" key="5">
    <source>
        <dbReference type="SAM" id="SignalP"/>
    </source>
</evidence>
<evidence type="ECO:0000313" key="7">
    <source>
        <dbReference type="EMBL" id="MBD8489468.1"/>
    </source>
</evidence>
<dbReference type="PANTHER" id="PTHR42693:SF43">
    <property type="entry name" value="BLL2667 PROTEIN"/>
    <property type="match status" value="1"/>
</dbReference>
<evidence type="ECO:0000259" key="6">
    <source>
        <dbReference type="Pfam" id="PF00884"/>
    </source>
</evidence>
<evidence type="ECO:0000256" key="2">
    <source>
        <dbReference type="ARBA" id="ARBA00022723"/>
    </source>
</evidence>
<evidence type="ECO:0000256" key="4">
    <source>
        <dbReference type="ARBA" id="ARBA00022837"/>
    </source>
</evidence>
<protein>
    <submittedName>
        <fullName evidence="7">Arylsulfatase</fullName>
    </submittedName>
</protein>
<accession>A0ABR9ANM3</accession>
<evidence type="ECO:0000313" key="8">
    <source>
        <dbReference type="Proteomes" id="UP000647133"/>
    </source>
</evidence>